<dbReference type="GO" id="GO:0008777">
    <property type="term" value="F:acetylornithine deacetylase activity"/>
    <property type="evidence" value="ECO:0007669"/>
    <property type="project" value="TreeGrafter"/>
</dbReference>
<dbReference type="PANTHER" id="PTHR43808:SF31">
    <property type="entry name" value="N-ACETYL-L-CITRULLINE DEACETYLASE"/>
    <property type="match status" value="1"/>
</dbReference>
<protein>
    <submittedName>
        <fullName evidence="4">Peptidase M20</fullName>
    </submittedName>
</protein>
<dbReference type="InterPro" id="IPR050072">
    <property type="entry name" value="Peptidase_M20A"/>
</dbReference>
<evidence type="ECO:0000259" key="3">
    <source>
        <dbReference type="Pfam" id="PF07687"/>
    </source>
</evidence>
<dbReference type="Gene3D" id="3.40.630.10">
    <property type="entry name" value="Zn peptidases"/>
    <property type="match status" value="1"/>
</dbReference>
<keyword evidence="1" id="KW-0479">Metal-binding</keyword>
<dbReference type="SUPFAM" id="SSF53187">
    <property type="entry name" value="Zn-dependent exopeptidases"/>
    <property type="match status" value="1"/>
</dbReference>
<gene>
    <name evidence="4" type="ORF">Asera_40940</name>
</gene>
<dbReference type="Pfam" id="PF01546">
    <property type="entry name" value="Peptidase_M20"/>
    <property type="match status" value="1"/>
</dbReference>
<dbReference type="GO" id="GO:0046872">
    <property type="term" value="F:metal ion binding"/>
    <property type="evidence" value="ECO:0007669"/>
    <property type="project" value="UniProtKB-KW"/>
</dbReference>
<accession>A0A810L6K9</accession>
<evidence type="ECO:0000256" key="2">
    <source>
        <dbReference type="ARBA" id="ARBA00022801"/>
    </source>
</evidence>
<keyword evidence="2" id="KW-0378">Hydrolase</keyword>
<sequence>MGEHIDDDELIAVAGRLLAIESTAAHPDALHAALEIVLDLLGPGWTVERFVSAGRPSALVYRPAPHRPAFRVLLNAHLDVVPGTPDQFVARRRGDRLYARGAQDMKVTALAQAAAFRELADVVRYPLGLQLVTDEELGGYHGTAHQVARGVRADFAVVGEYSGLELVTESKGIVDATVTAVGRAAHGAYPWLGDNAVLRLLRALDRLLVAYPPPAEPVWRSTVNLAAIETADTAINQVPARASARLDIRYPPEDTRFAGRTAEQVAAALSELVGPEVTVRLDRFDPPHRADEELAEVQALRDAVRAEGYPGGFLRKHGAADSRHLAAVGIPAVAFGIGGDGQHGPAEYADLATLGPYRRALRRFLLTLAP</sequence>
<dbReference type="AlphaFoldDB" id="A0A810L6K9"/>
<evidence type="ECO:0000256" key="1">
    <source>
        <dbReference type="ARBA" id="ARBA00022723"/>
    </source>
</evidence>
<reference evidence="4" key="1">
    <citation type="submission" date="2020-08" db="EMBL/GenBank/DDBJ databases">
        <title>Whole genome shotgun sequence of Actinocatenispora sera NBRC 101916.</title>
        <authorList>
            <person name="Komaki H."/>
            <person name="Tamura T."/>
        </authorList>
    </citation>
    <scope>NUCLEOTIDE SEQUENCE</scope>
    <source>
        <strain evidence="4">NBRC 101916</strain>
    </source>
</reference>
<dbReference type="InterPro" id="IPR011650">
    <property type="entry name" value="Peptidase_M20_dimer"/>
</dbReference>
<name>A0A810L6K9_9ACTN</name>
<dbReference type="SUPFAM" id="SSF55031">
    <property type="entry name" value="Bacterial exopeptidase dimerisation domain"/>
    <property type="match status" value="1"/>
</dbReference>
<dbReference type="InterPro" id="IPR036264">
    <property type="entry name" value="Bact_exopeptidase_dim_dom"/>
</dbReference>
<dbReference type="EMBL" id="AP023354">
    <property type="protein sequence ID" value="BCJ29986.1"/>
    <property type="molecule type" value="Genomic_DNA"/>
</dbReference>
<dbReference type="Proteomes" id="UP000680750">
    <property type="component" value="Chromosome"/>
</dbReference>
<keyword evidence="5" id="KW-1185">Reference proteome</keyword>
<dbReference type="Pfam" id="PF07687">
    <property type="entry name" value="M20_dimer"/>
    <property type="match status" value="1"/>
</dbReference>
<dbReference type="Gene3D" id="3.30.70.360">
    <property type="match status" value="1"/>
</dbReference>
<dbReference type="GO" id="GO:0006526">
    <property type="term" value="P:L-arginine biosynthetic process"/>
    <property type="evidence" value="ECO:0007669"/>
    <property type="project" value="TreeGrafter"/>
</dbReference>
<evidence type="ECO:0000313" key="5">
    <source>
        <dbReference type="Proteomes" id="UP000680750"/>
    </source>
</evidence>
<feature type="domain" description="Peptidase M20 dimerisation" evidence="3">
    <location>
        <begin position="169"/>
        <end position="256"/>
    </location>
</feature>
<dbReference type="PANTHER" id="PTHR43808">
    <property type="entry name" value="ACETYLORNITHINE DEACETYLASE"/>
    <property type="match status" value="1"/>
</dbReference>
<dbReference type="KEGG" id="aser:Asera_40940"/>
<evidence type="ECO:0000313" key="4">
    <source>
        <dbReference type="EMBL" id="BCJ29986.1"/>
    </source>
</evidence>
<proteinExistence type="predicted"/>
<dbReference type="RefSeq" id="WP_244843962.1">
    <property type="nucleotide sequence ID" value="NZ_AP023354.1"/>
</dbReference>
<dbReference type="InterPro" id="IPR002933">
    <property type="entry name" value="Peptidase_M20"/>
</dbReference>
<organism evidence="4 5">
    <name type="scientific">Actinocatenispora sera</name>
    <dbReference type="NCBI Taxonomy" id="390989"/>
    <lineage>
        <taxon>Bacteria</taxon>
        <taxon>Bacillati</taxon>
        <taxon>Actinomycetota</taxon>
        <taxon>Actinomycetes</taxon>
        <taxon>Micromonosporales</taxon>
        <taxon>Micromonosporaceae</taxon>
        <taxon>Actinocatenispora</taxon>
    </lineage>
</organism>